<dbReference type="RefSeq" id="WP_130092719.1">
    <property type="nucleotide sequence ID" value="NZ_SETE01000002.1"/>
</dbReference>
<comment type="caution">
    <text evidence="1">The sequence shown here is derived from an EMBL/GenBank/DDBJ whole genome shotgun (WGS) entry which is preliminary data.</text>
</comment>
<evidence type="ECO:0008006" key="3">
    <source>
        <dbReference type="Google" id="ProtNLM"/>
    </source>
</evidence>
<accession>A0A4Q4KP00</accession>
<dbReference type="SUPFAM" id="SSF52833">
    <property type="entry name" value="Thioredoxin-like"/>
    <property type="match status" value="1"/>
</dbReference>
<dbReference type="EMBL" id="SETE01000002">
    <property type="protein sequence ID" value="RYM34710.1"/>
    <property type="molecule type" value="Genomic_DNA"/>
</dbReference>
<dbReference type="AlphaFoldDB" id="A0A4Q4KP00"/>
<proteinExistence type="predicted"/>
<evidence type="ECO:0000313" key="2">
    <source>
        <dbReference type="Proteomes" id="UP000293952"/>
    </source>
</evidence>
<gene>
    <name evidence="1" type="ORF">ERX46_04870</name>
</gene>
<organism evidence="1 2">
    <name type="scientific">Brumimicrobium glaciale</name>
    <dbReference type="NCBI Taxonomy" id="200475"/>
    <lineage>
        <taxon>Bacteria</taxon>
        <taxon>Pseudomonadati</taxon>
        <taxon>Bacteroidota</taxon>
        <taxon>Flavobacteriia</taxon>
        <taxon>Flavobacteriales</taxon>
        <taxon>Crocinitomicaceae</taxon>
        <taxon>Brumimicrobium</taxon>
    </lineage>
</organism>
<dbReference type="Gene3D" id="3.40.30.10">
    <property type="entry name" value="Glutaredoxin"/>
    <property type="match status" value="1"/>
</dbReference>
<protein>
    <recommendedName>
        <fullName evidence="3">Redoxin domain-containing protein</fullName>
    </recommendedName>
</protein>
<evidence type="ECO:0000313" key="1">
    <source>
        <dbReference type="EMBL" id="RYM34710.1"/>
    </source>
</evidence>
<dbReference type="OrthoDB" id="1352984at2"/>
<dbReference type="Proteomes" id="UP000293952">
    <property type="component" value="Unassembled WGS sequence"/>
</dbReference>
<name>A0A4Q4KP00_9FLAO</name>
<reference evidence="1 2" key="1">
    <citation type="submission" date="2019-02" db="EMBL/GenBank/DDBJ databases">
        <title>Genome sequence of the sea-ice species Brumimicrobium glaciale.</title>
        <authorList>
            <person name="Bowman J.P."/>
        </authorList>
    </citation>
    <scope>NUCLEOTIDE SEQUENCE [LARGE SCALE GENOMIC DNA]</scope>
    <source>
        <strain evidence="1 2">IC156</strain>
    </source>
</reference>
<dbReference type="InterPro" id="IPR036249">
    <property type="entry name" value="Thioredoxin-like_sf"/>
</dbReference>
<keyword evidence="2" id="KW-1185">Reference proteome</keyword>
<sequence length="146" mass="16863">MIFPDIELIDLKEETHSLTSLIQKNKLNLILFYNTNCLGCTGRAIPLAYKLHQQHSFLALTVIHSNFRKTSFSGGEVLSVFTDQESPIPIYRESNHELYDFFQCEGTPHWVLMNDKQEVLYSFFGSQDGAQMKLQYAIEEFANEFS</sequence>